<evidence type="ECO:0000313" key="1">
    <source>
        <dbReference type="EMBL" id="WNZ23118.1"/>
    </source>
</evidence>
<accession>A0AA97AQ96</accession>
<keyword evidence="1" id="KW-0378">Hydrolase</keyword>
<name>A0AA97AQ96_9CYAN</name>
<reference evidence="1" key="1">
    <citation type="submission" date="2020-05" db="EMBL/GenBank/DDBJ databases">
        <authorList>
            <person name="Zhu T."/>
            <person name="Keshari N."/>
            <person name="Lu X."/>
        </authorList>
    </citation>
    <scope>NUCLEOTIDE SEQUENCE</scope>
    <source>
        <strain evidence="1">NK1-12</strain>
    </source>
</reference>
<dbReference type="AlphaFoldDB" id="A0AA97AQ96"/>
<sequence length="124" mass="13078">MMTGVVNASGEAMLRVVVGDLAAQRIVIDALIDTGYTGNLTLPPSTIAALNLPWRGSEEGVLGDGSTQMFDVYSATIIWDGEFRTIKVNESDTDPLLGVGLLYGYEVCILTISGGTVTVKALPK</sequence>
<protein>
    <submittedName>
        <fullName evidence="1">Clan AA aspartic protease</fullName>
    </submittedName>
</protein>
<dbReference type="GO" id="GO:0006508">
    <property type="term" value="P:proteolysis"/>
    <property type="evidence" value="ECO:0007669"/>
    <property type="project" value="UniProtKB-KW"/>
</dbReference>
<dbReference type="RefSeq" id="WP_316434699.1">
    <property type="nucleotide sequence ID" value="NZ_CP053586.1"/>
</dbReference>
<gene>
    <name evidence="1" type="ORF">HJG54_09760</name>
</gene>
<proteinExistence type="predicted"/>
<keyword evidence="1" id="KW-0645">Protease</keyword>
<organism evidence="1">
    <name type="scientific">Leptolyngbya sp. NK1-12</name>
    <dbReference type="NCBI Taxonomy" id="2547451"/>
    <lineage>
        <taxon>Bacteria</taxon>
        <taxon>Bacillati</taxon>
        <taxon>Cyanobacteriota</taxon>
        <taxon>Cyanophyceae</taxon>
        <taxon>Leptolyngbyales</taxon>
        <taxon>Leptolyngbyaceae</taxon>
        <taxon>Leptolyngbya group</taxon>
        <taxon>Leptolyngbya</taxon>
    </lineage>
</organism>
<dbReference type="EMBL" id="CP053586">
    <property type="protein sequence ID" value="WNZ23118.1"/>
    <property type="molecule type" value="Genomic_DNA"/>
</dbReference>
<dbReference type="GO" id="GO:0008233">
    <property type="term" value="F:peptidase activity"/>
    <property type="evidence" value="ECO:0007669"/>
    <property type="project" value="UniProtKB-KW"/>
</dbReference>